<evidence type="ECO:0000259" key="3">
    <source>
        <dbReference type="Pfam" id="PF05048"/>
    </source>
</evidence>
<evidence type="ECO:0000256" key="2">
    <source>
        <dbReference type="SAM" id="Phobius"/>
    </source>
</evidence>
<protein>
    <submittedName>
        <fullName evidence="4">Nitrous oxidase accessory protein</fullName>
    </submittedName>
</protein>
<accession>A0A495V2E6</accession>
<dbReference type="Gene3D" id="2.160.20.10">
    <property type="entry name" value="Single-stranded right-handed beta-helix, Pectin lyase-like"/>
    <property type="match status" value="2"/>
</dbReference>
<dbReference type="InterPro" id="IPR012334">
    <property type="entry name" value="Pectin_lyas_fold"/>
</dbReference>
<gene>
    <name evidence="4" type="ORF">BDD21_0942</name>
</gene>
<dbReference type="EMBL" id="RBXL01000001">
    <property type="protein sequence ID" value="RKT43602.1"/>
    <property type="molecule type" value="Genomic_DNA"/>
</dbReference>
<keyword evidence="2" id="KW-0812">Transmembrane</keyword>
<comment type="caution">
    <text evidence="4">The sequence shown here is derived from an EMBL/GenBank/DDBJ whole genome shotgun (WGS) entry which is preliminary data.</text>
</comment>
<keyword evidence="2" id="KW-0472">Membrane</keyword>
<dbReference type="InterPro" id="IPR007742">
    <property type="entry name" value="NosD_dom"/>
</dbReference>
<dbReference type="InterPro" id="IPR011050">
    <property type="entry name" value="Pectin_lyase_fold/virulence"/>
</dbReference>
<evidence type="ECO:0000313" key="4">
    <source>
        <dbReference type="EMBL" id="RKT43602.1"/>
    </source>
</evidence>
<reference evidence="4 5" key="1">
    <citation type="submission" date="2018-10" db="EMBL/GenBank/DDBJ databases">
        <title>Genomic Encyclopedia of Archaeal and Bacterial Type Strains, Phase II (KMG-II): from individual species to whole genera.</title>
        <authorList>
            <person name="Goeker M."/>
        </authorList>
    </citation>
    <scope>NUCLEOTIDE SEQUENCE [LARGE SCALE GENOMIC DNA]</scope>
    <source>
        <strain evidence="4 5">DSM 235</strain>
    </source>
</reference>
<dbReference type="SUPFAM" id="SSF51126">
    <property type="entry name" value="Pectin lyase-like"/>
    <property type="match status" value="1"/>
</dbReference>
<dbReference type="SMART" id="SM00710">
    <property type="entry name" value="PbH1"/>
    <property type="match status" value="9"/>
</dbReference>
<evidence type="ECO:0000313" key="5">
    <source>
        <dbReference type="Proteomes" id="UP000274556"/>
    </source>
</evidence>
<dbReference type="NCBIfam" id="TIGR03804">
    <property type="entry name" value="para_beta_helix"/>
    <property type="match status" value="1"/>
</dbReference>
<dbReference type="NCBIfam" id="TIGR04247">
    <property type="entry name" value="NosD_copper_fam"/>
    <property type="match status" value="1"/>
</dbReference>
<feature type="domain" description="Periplasmic copper-binding protein NosD beta helix" evidence="3">
    <location>
        <begin position="184"/>
        <end position="382"/>
    </location>
</feature>
<keyword evidence="2" id="KW-1133">Transmembrane helix</keyword>
<dbReference type="InterPro" id="IPR006626">
    <property type="entry name" value="PbH1"/>
</dbReference>
<evidence type="ECO:0000256" key="1">
    <source>
        <dbReference type="SAM" id="MobiDB-lite"/>
    </source>
</evidence>
<dbReference type="Pfam" id="PF05048">
    <property type="entry name" value="NosD"/>
    <property type="match status" value="1"/>
</dbReference>
<feature type="transmembrane region" description="Helical" evidence="2">
    <location>
        <begin position="24"/>
        <end position="43"/>
    </location>
</feature>
<dbReference type="InterPro" id="IPR022441">
    <property type="entry name" value="Para_beta_helix_rpt-2"/>
</dbReference>
<organism evidence="4 5">
    <name type="scientific">Thiocapsa rosea</name>
    <dbReference type="NCBI Taxonomy" id="69360"/>
    <lineage>
        <taxon>Bacteria</taxon>
        <taxon>Pseudomonadati</taxon>
        <taxon>Pseudomonadota</taxon>
        <taxon>Gammaproteobacteria</taxon>
        <taxon>Chromatiales</taxon>
        <taxon>Chromatiaceae</taxon>
        <taxon>Thiocapsa</taxon>
    </lineage>
</organism>
<feature type="region of interest" description="Disordered" evidence="1">
    <location>
        <begin position="463"/>
        <end position="492"/>
    </location>
</feature>
<dbReference type="AlphaFoldDB" id="A0A495V2E6"/>
<name>A0A495V2E6_9GAMM</name>
<dbReference type="OrthoDB" id="9767990at2"/>
<dbReference type="Proteomes" id="UP000274556">
    <property type="component" value="Unassembled WGS sequence"/>
</dbReference>
<sequence>MSASSTGWVERSETHPPNRCVSGFLSDALGAGWMGFAVALPILGLGSGRLGWAALLLIPALAQAIYPALQPLVDAAEAGSVLTPEPGIYAGPVRVDKPLTIDGRDRVTIDGGGKGTVVLLETDGATLRNLHLTNSGSSHNDLDSGVQVRGKFNVISDNRIDNALFGVDLQQSENNIVRRNHISSKPVDLGVRGDAIRLWYSFDNQVTDNIIRDARDTVVWYSRDNLIARNDARGGRYSLHFMYSQTNRVEGNHYENNTVGIFLMYSDGIIVRNNLIANATGTTGIGIGFKETSDVVIEGNRILYCAEGLYLDVSPYQPGSINHFRNNLIAYNGIGIRFINDWQGNVLTGNRFKGNTTQVVVEGGKTANRNTWDGNYWDDYEGFDRDGDGLGDSPHVIHAFADRLWMDVPPAQFFKGSPMLEVIDFLERLAPFTTPDLLVRDERPLWNADTEVVLAVPQAGLASEDSASDWALDPDAEPETSAPDAEPGGYDAYEALRRSLGRD</sequence>
<proteinExistence type="predicted"/>
<keyword evidence="5" id="KW-1185">Reference proteome</keyword>
<dbReference type="InterPro" id="IPR026464">
    <property type="entry name" value="NosD_copper_fam"/>
</dbReference>